<feature type="region of interest" description="Disordered" evidence="1">
    <location>
        <begin position="197"/>
        <end position="267"/>
    </location>
</feature>
<dbReference type="InterPro" id="IPR011055">
    <property type="entry name" value="Dup_hybrid_motif"/>
</dbReference>
<feature type="compositionally biased region" description="Low complexity" evidence="1">
    <location>
        <begin position="84"/>
        <end position="112"/>
    </location>
</feature>
<evidence type="ECO:0000256" key="1">
    <source>
        <dbReference type="SAM" id="MobiDB-lite"/>
    </source>
</evidence>
<dbReference type="RefSeq" id="WP_179463822.1">
    <property type="nucleotide sequence ID" value="NZ_JACBZX010000001.1"/>
</dbReference>
<dbReference type="Proteomes" id="UP000592181">
    <property type="component" value="Unassembled WGS sequence"/>
</dbReference>
<dbReference type="CDD" id="cd12797">
    <property type="entry name" value="M23_peptidase"/>
    <property type="match status" value="1"/>
</dbReference>
<feature type="region of interest" description="Disordered" evidence="1">
    <location>
        <begin position="37"/>
        <end position="64"/>
    </location>
</feature>
<feature type="compositionally biased region" description="Basic and acidic residues" evidence="1">
    <location>
        <begin position="249"/>
        <end position="258"/>
    </location>
</feature>
<dbReference type="Pfam" id="PF01551">
    <property type="entry name" value="Peptidase_M23"/>
    <property type="match status" value="1"/>
</dbReference>
<gene>
    <name evidence="4" type="ORF">BJY28_003133</name>
</gene>
<feature type="compositionally biased region" description="Basic and acidic residues" evidence="1">
    <location>
        <begin position="197"/>
        <end position="223"/>
    </location>
</feature>
<feature type="chain" id="PRO_5032779547" evidence="2">
    <location>
        <begin position="39"/>
        <end position="465"/>
    </location>
</feature>
<keyword evidence="5" id="KW-1185">Reference proteome</keyword>
<dbReference type="Gene3D" id="6.10.250.3150">
    <property type="match status" value="1"/>
</dbReference>
<dbReference type="InterPro" id="IPR016047">
    <property type="entry name" value="M23ase_b-sheet_dom"/>
</dbReference>
<reference evidence="4 5" key="1">
    <citation type="submission" date="2020-07" db="EMBL/GenBank/DDBJ databases">
        <title>Sequencing the genomes of 1000 actinobacteria strains.</title>
        <authorList>
            <person name="Klenk H.-P."/>
        </authorList>
    </citation>
    <scope>NUCLEOTIDE SEQUENCE [LARGE SCALE GENOMIC DNA]</scope>
    <source>
        <strain evidence="4 5">DSM 24723</strain>
    </source>
</reference>
<dbReference type="EMBL" id="JACBZX010000001">
    <property type="protein sequence ID" value="NYG38664.1"/>
    <property type="molecule type" value="Genomic_DNA"/>
</dbReference>
<evidence type="ECO:0000313" key="4">
    <source>
        <dbReference type="EMBL" id="NYG38664.1"/>
    </source>
</evidence>
<protein>
    <submittedName>
        <fullName evidence="4">Murein DD-endopeptidase MepM/ murein hydrolase activator NlpD</fullName>
    </submittedName>
</protein>
<keyword evidence="4" id="KW-0378">Hydrolase</keyword>
<feature type="signal peptide" evidence="2">
    <location>
        <begin position="1"/>
        <end position="38"/>
    </location>
</feature>
<organism evidence="4 5">
    <name type="scientific">Janibacter alkaliphilus</name>
    <dbReference type="NCBI Taxonomy" id="1069963"/>
    <lineage>
        <taxon>Bacteria</taxon>
        <taxon>Bacillati</taxon>
        <taxon>Actinomycetota</taxon>
        <taxon>Actinomycetes</taxon>
        <taxon>Micrococcales</taxon>
        <taxon>Intrasporangiaceae</taxon>
        <taxon>Janibacter</taxon>
    </lineage>
</organism>
<evidence type="ECO:0000313" key="5">
    <source>
        <dbReference type="Proteomes" id="UP000592181"/>
    </source>
</evidence>
<feature type="region of interest" description="Disordered" evidence="1">
    <location>
        <begin position="291"/>
        <end position="340"/>
    </location>
</feature>
<name>A0A852XE02_9MICO</name>
<evidence type="ECO:0000256" key="2">
    <source>
        <dbReference type="SAM" id="SignalP"/>
    </source>
</evidence>
<dbReference type="GO" id="GO:0004222">
    <property type="term" value="F:metalloendopeptidase activity"/>
    <property type="evidence" value="ECO:0007669"/>
    <property type="project" value="TreeGrafter"/>
</dbReference>
<feature type="compositionally biased region" description="Polar residues" evidence="1">
    <location>
        <begin position="55"/>
        <end position="64"/>
    </location>
</feature>
<dbReference type="SUPFAM" id="SSF51261">
    <property type="entry name" value="Duplicated hybrid motif"/>
    <property type="match status" value="1"/>
</dbReference>
<dbReference type="AlphaFoldDB" id="A0A852XE02"/>
<dbReference type="PANTHER" id="PTHR21666:SF270">
    <property type="entry name" value="MUREIN HYDROLASE ACTIVATOR ENVC"/>
    <property type="match status" value="1"/>
</dbReference>
<dbReference type="InterPro" id="IPR050570">
    <property type="entry name" value="Cell_wall_metabolism_enzyme"/>
</dbReference>
<feature type="compositionally biased region" description="Basic and acidic residues" evidence="1">
    <location>
        <begin position="291"/>
        <end position="307"/>
    </location>
</feature>
<evidence type="ECO:0000259" key="3">
    <source>
        <dbReference type="Pfam" id="PF01551"/>
    </source>
</evidence>
<accession>A0A852XE02</accession>
<sequence>MEPATPLAPASARARRRRRTSAVLALCLAAGIGTSAYAADDPADQKRKVDDQLADSRSNLSETSTALVEAWEDLKTTRGKLPGARQAAKDAQAAEESAQSDYEDASAALEAAQADERKAERDLKKTSSEITRTRESVADFAGQVYQQQGLGSLSVAVGAESPDEAVDRIVMAESVSGAQGDVLDELGASRADLVAKGDKLEALRQKTKDAKDTKESALADAREASSAADSAESDLEDLESRQSSQARTLSDEREKESDQVESLEAESDELADILAERARRARIREAGIREAREREEARLEEARRQAEEAEQADESSSAESGSNDPNPAPPSGTGVLAAPTNGSVTSEYGYRFHPIWKTWRMHAGRDYAAGCGAPVYAAADGEVISALPPGSTGGYGNQIVIDHGVKDGVSLATTYNHMERFAVRSGSVKKGDIIGYEGTTGSSTGCHLHFEVRENGTAVDPRGWL</sequence>
<proteinExistence type="predicted"/>
<feature type="domain" description="M23ase beta-sheet core" evidence="3">
    <location>
        <begin position="360"/>
        <end position="461"/>
    </location>
</feature>
<dbReference type="Gene3D" id="2.70.70.10">
    <property type="entry name" value="Glucose Permease (Domain IIA)"/>
    <property type="match status" value="1"/>
</dbReference>
<dbReference type="PANTHER" id="PTHR21666">
    <property type="entry name" value="PEPTIDASE-RELATED"/>
    <property type="match status" value="1"/>
</dbReference>
<feature type="compositionally biased region" description="Basic and acidic residues" evidence="1">
    <location>
        <begin position="114"/>
        <end position="137"/>
    </location>
</feature>
<feature type="region of interest" description="Disordered" evidence="1">
    <location>
        <begin position="77"/>
        <end position="137"/>
    </location>
</feature>
<comment type="caution">
    <text evidence="4">The sequence shown here is derived from an EMBL/GenBank/DDBJ whole genome shotgun (WGS) entry which is preliminary data.</text>
</comment>
<keyword evidence="2" id="KW-0732">Signal</keyword>